<dbReference type="GO" id="GO:0000028">
    <property type="term" value="P:ribosomal small subunit assembly"/>
    <property type="evidence" value="ECO:0007669"/>
    <property type="project" value="TreeGrafter"/>
</dbReference>
<keyword evidence="7" id="KW-1185">Reference proteome</keyword>
<comment type="function">
    <text evidence="3">Required for maturation of 30S ribosomal subunits.</text>
</comment>
<dbReference type="SUPFAM" id="SSF75420">
    <property type="entry name" value="YhbC-like, N-terminal domain"/>
    <property type="match status" value="1"/>
</dbReference>
<evidence type="ECO:0000256" key="1">
    <source>
        <dbReference type="ARBA" id="ARBA00022490"/>
    </source>
</evidence>
<dbReference type="Pfam" id="PF02576">
    <property type="entry name" value="RimP_N"/>
    <property type="match status" value="1"/>
</dbReference>
<dbReference type="InterPro" id="IPR028998">
    <property type="entry name" value="RimP_C"/>
</dbReference>
<keyword evidence="1 3" id="KW-0963">Cytoplasm</keyword>
<dbReference type="EMBL" id="CP063849">
    <property type="protein sequence ID" value="QOY85961.1"/>
    <property type="molecule type" value="Genomic_DNA"/>
</dbReference>
<evidence type="ECO:0000256" key="2">
    <source>
        <dbReference type="ARBA" id="ARBA00022517"/>
    </source>
</evidence>
<evidence type="ECO:0000256" key="3">
    <source>
        <dbReference type="HAMAP-Rule" id="MF_01077"/>
    </source>
</evidence>
<protein>
    <recommendedName>
        <fullName evidence="3">Ribosome maturation factor RimP</fullName>
    </recommendedName>
</protein>
<dbReference type="FunFam" id="3.30.300.70:FF:000001">
    <property type="entry name" value="Ribosome maturation factor RimP"/>
    <property type="match status" value="1"/>
</dbReference>
<organism evidence="6 7">
    <name type="scientific">Paludibaculum fermentans</name>
    <dbReference type="NCBI Taxonomy" id="1473598"/>
    <lineage>
        <taxon>Bacteria</taxon>
        <taxon>Pseudomonadati</taxon>
        <taxon>Acidobacteriota</taxon>
        <taxon>Terriglobia</taxon>
        <taxon>Bryobacterales</taxon>
        <taxon>Bryobacteraceae</taxon>
        <taxon>Paludibaculum</taxon>
    </lineage>
</organism>
<keyword evidence="2 3" id="KW-0690">Ribosome biogenesis</keyword>
<name>A0A7S7NLQ6_PALFE</name>
<dbReference type="PANTHER" id="PTHR33867">
    <property type="entry name" value="RIBOSOME MATURATION FACTOR RIMP"/>
    <property type="match status" value="1"/>
</dbReference>
<dbReference type="KEGG" id="pfer:IRI77_24510"/>
<feature type="domain" description="Ribosome maturation factor RimP C-terminal" evidence="5">
    <location>
        <begin position="92"/>
        <end position="158"/>
    </location>
</feature>
<evidence type="ECO:0000313" key="6">
    <source>
        <dbReference type="EMBL" id="QOY85961.1"/>
    </source>
</evidence>
<dbReference type="RefSeq" id="WP_194447630.1">
    <property type="nucleotide sequence ID" value="NZ_CP063849.1"/>
</dbReference>
<evidence type="ECO:0000259" key="4">
    <source>
        <dbReference type="Pfam" id="PF02576"/>
    </source>
</evidence>
<dbReference type="GO" id="GO:0005829">
    <property type="term" value="C:cytosol"/>
    <property type="evidence" value="ECO:0007669"/>
    <property type="project" value="TreeGrafter"/>
</dbReference>
<dbReference type="PANTHER" id="PTHR33867:SF1">
    <property type="entry name" value="RIBOSOME MATURATION FACTOR RIMP"/>
    <property type="match status" value="1"/>
</dbReference>
<dbReference type="CDD" id="cd01734">
    <property type="entry name" value="YlxS_C"/>
    <property type="match status" value="1"/>
</dbReference>
<dbReference type="InterPro" id="IPR028989">
    <property type="entry name" value="RimP_N"/>
</dbReference>
<dbReference type="AlphaFoldDB" id="A0A7S7NLQ6"/>
<evidence type="ECO:0000313" key="7">
    <source>
        <dbReference type="Proteomes" id="UP000593892"/>
    </source>
</evidence>
<dbReference type="InterPro" id="IPR035956">
    <property type="entry name" value="RimP_N_sf"/>
</dbReference>
<feature type="domain" description="Ribosome maturation factor RimP N-terminal" evidence="4">
    <location>
        <begin position="17"/>
        <end position="89"/>
    </location>
</feature>
<sequence length="158" mass="17768">MAGSNREALVGKITEIANRVAQREGLEVWSLELLGAGQSRILRIFIDKPEGVSLADCETVSHQVGAILDEENFIPGDSYQLEVSSPGVERKLYRPEHFTRFAGKKARLALREPVENQRRWDGVLAGYEDGCVVLETGVDKAIRVRMEQIEKANLKFEW</sequence>
<dbReference type="Proteomes" id="UP000593892">
    <property type="component" value="Chromosome"/>
</dbReference>
<dbReference type="InterPro" id="IPR036847">
    <property type="entry name" value="RimP_C_sf"/>
</dbReference>
<dbReference type="Pfam" id="PF17384">
    <property type="entry name" value="DUF150_C"/>
    <property type="match status" value="1"/>
</dbReference>
<dbReference type="SUPFAM" id="SSF74942">
    <property type="entry name" value="YhbC-like, C-terminal domain"/>
    <property type="match status" value="1"/>
</dbReference>
<dbReference type="Gene3D" id="3.30.300.70">
    <property type="entry name" value="RimP-like superfamily, N-terminal"/>
    <property type="match status" value="1"/>
</dbReference>
<gene>
    <name evidence="3" type="primary">rimP</name>
    <name evidence="6" type="ORF">IRI77_24510</name>
</gene>
<dbReference type="InterPro" id="IPR003728">
    <property type="entry name" value="Ribosome_maturation_RimP"/>
</dbReference>
<dbReference type="Gene3D" id="2.30.30.180">
    <property type="entry name" value="Ribosome maturation factor RimP, C-terminal domain"/>
    <property type="match status" value="1"/>
</dbReference>
<dbReference type="HAMAP" id="MF_01077">
    <property type="entry name" value="RimP"/>
    <property type="match status" value="1"/>
</dbReference>
<accession>A0A7S7NLQ6</accession>
<comment type="similarity">
    <text evidence="3">Belongs to the RimP family.</text>
</comment>
<evidence type="ECO:0000259" key="5">
    <source>
        <dbReference type="Pfam" id="PF17384"/>
    </source>
</evidence>
<comment type="subcellular location">
    <subcellularLocation>
        <location evidence="3">Cytoplasm</location>
    </subcellularLocation>
</comment>
<reference evidence="6 7" key="1">
    <citation type="submission" date="2020-10" db="EMBL/GenBank/DDBJ databases">
        <title>Complete genome sequence of Paludibaculum fermentans P105T, a facultatively anaerobic acidobacterium capable of dissimilatory Fe(III) reduction.</title>
        <authorList>
            <person name="Dedysh S.N."/>
            <person name="Beletsky A.V."/>
            <person name="Kulichevskaya I.S."/>
            <person name="Mardanov A.V."/>
            <person name="Ravin N.V."/>
        </authorList>
    </citation>
    <scope>NUCLEOTIDE SEQUENCE [LARGE SCALE GENOMIC DNA]</scope>
    <source>
        <strain evidence="6 7">P105</strain>
    </source>
</reference>
<dbReference type="GO" id="GO:0006412">
    <property type="term" value="P:translation"/>
    <property type="evidence" value="ECO:0007669"/>
    <property type="project" value="TreeGrafter"/>
</dbReference>
<proteinExistence type="inferred from homology"/>